<evidence type="ECO:0000313" key="8">
    <source>
        <dbReference type="Proteomes" id="UP000332933"/>
    </source>
</evidence>
<dbReference type="PANTHER" id="PTHR12242">
    <property type="entry name" value="OS02G0130600 PROTEIN-RELATED"/>
    <property type="match status" value="1"/>
</dbReference>
<evidence type="ECO:0000256" key="4">
    <source>
        <dbReference type="ARBA" id="ARBA00023136"/>
    </source>
</evidence>
<dbReference type="InterPro" id="IPR006838">
    <property type="entry name" value="ADTRP_AIG1"/>
</dbReference>
<evidence type="ECO:0000256" key="5">
    <source>
        <dbReference type="SAM" id="Phobius"/>
    </source>
</evidence>
<evidence type="ECO:0000313" key="6">
    <source>
        <dbReference type="EMBL" id="KAF0720327.1"/>
    </source>
</evidence>
<evidence type="ECO:0000256" key="1">
    <source>
        <dbReference type="ARBA" id="ARBA00004127"/>
    </source>
</evidence>
<evidence type="ECO:0000256" key="3">
    <source>
        <dbReference type="ARBA" id="ARBA00022989"/>
    </source>
</evidence>
<dbReference type="Proteomes" id="UP000332933">
    <property type="component" value="Unassembled WGS sequence"/>
</dbReference>
<feature type="transmembrane region" description="Helical" evidence="5">
    <location>
        <begin position="6"/>
        <end position="22"/>
    </location>
</feature>
<accession>A0A485K5L1</accession>
<reference evidence="6" key="2">
    <citation type="submission" date="2019-06" db="EMBL/GenBank/DDBJ databases">
        <title>Genomics analysis of Aphanomyces spp. identifies a new class of oomycete effector associated with host adaptation.</title>
        <authorList>
            <person name="Gaulin E."/>
        </authorList>
    </citation>
    <scope>NUCLEOTIDE SEQUENCE</scope>
    <source>
        <strain evidence="6">CBS 578.67</strain>
    </source>
</reference>
<name>A0A485K5L1_9STRA</name>
<keyword evidence="2 5" id="KW-0812">Transmembrane</keyword>
<gene>
    <name evidence="7" type="primary">Aste57867_382</name>
    <name evidence="6" type="ORF">As57867_000381</name>
    <name evidence="7" type="ORF">ASTE57867_382</name>
</gene>
<keyword evidence="8" id="KW-1185">Reference proteome</keyword>
<dbReference type="Pfam" id="PF04750">
    <property type="entry name" value="Far-17a_AIG1"/>
    <property type="match status" value="1"/>
</dbReference>
<dbReference type="EMBL" id="CAADRA010000018">
    <property type="protein sequence ID" value="VFT77607.1"/>
    <property type="molecule type" value="Genomic_DNA"/>
</dbReference>
<sequence>MWQSFVVVAIMLLVLFLALFAIRRYPFPSDATMVAETSTVLLGFRVAVFIFFCVCLIGYSDTTRAYAYYTTWNFALQTVYFGWALKYQWCHRRATAAATSMTKEGRILSTFFDVVFATSFLVCLVFWGIIYPARANKAIQWPSVLRHGGNVILLLVEFALNGRTVRISSLGYIIAFPLVYGTFSWIGHETWQQGFWAYSFLDVAKTLSPAWYIGVCLIHTLFLVAAIGLSKLKWRCRLQPETTAANVETPDKYAAMQEV</sequence>
<dbReference type="PANTHER" id="PTHR12242:SF22">
    <property type="entry name" value="OS02G0130600 PROTEIN"/>
    <property type="match status" value="1"/>
</dbReference>
<feature type="transmembrane region" description="Helical" evidence="5">
    <location>
        <begin position="66"/>
        <end position="85"/>
    </location>
</feature>
<protein>
    <submittedName>
        <fullName evidence="7">Aste57867_382 protein</fullName>
    </submittedName>
</protein>
<dbReference type="AlphaFoldDB" id="A0A485K5L1"/>
<proteinExistence type="predicted"/>
<dbReference type="EMBL" id="VJMH01000018">
    <property type="protein sequence ID" value="KAF0720327.1"/>
    <property type="molecule type" value="Genomic_DNA"/>
</dbReference>
<evidence type="ECO:0000313" key="7">
    <source>
        <dbReference type="EMBL" id="VFT77607.1"/>
    </source>
</evidence>
<organism evidence="7 8">
    <name type="scientific">Aphanomyces stellatus</name>
    <dbReference type="NCBI Taxonomy" id="120398"/>
    <lineage>
        <taxon>Eukaryota</taxon>
        <taxon>Sar</taxon>
        <taxon>Stramenopiles</taxon>
        <taxon>Oomycota</taxon>
        <taxon>Saprolegniomycetes</taxon>
        <taxon>Saprolegniales</taxon>
        <taxon>Verrucalvaceae</taxon>
        <taxon>Aphanomyces</taxon>
    </lineage>
</organism>
<reference evidence="7 8" key="1">
    <citation type="submission" date="2019-03" db="EMBL/GenBank/DDBJ databases">
        <authorList>
            <person name="Gaulin E."/>
            <person name="Dumas B."/>
        </authorList>
    </citation>
    <scope>NUCLEOTIDE SEQUENCE [LARGE SCALE GENOMIC DNA]</scope>
    <source>
        <strain evidence="7">CBS 568.67</strain>
    </source>
</reference>
<feature type="transmembrane region" description="Helical" evidence="5">
    <location>
        <begin position="167"/>
        <end position="186"/>
    </location>
</feature>
<dbReference type="OrthoDB" id="64939at2759"/>
<dbReference type="GO" id="GO:0012505">
    <property type="term" value="C:endomembrane system"/>
    <property type="evidence" value="ECO:0007669"/>
    <property type="project" value="UniProtKB-SubCell"/>
</dbReference>
<keyword evidence="4 5" id="KW-0472">Membrane</keyword>
<feature type="transmembrane region" description="Helical" evidence="5">
    <location>
        <begin position="210"/>
        <end position="229"/>
    </location>
</feature>
<feature type="transmembrane region" description="Helical" evidence="5">
    <location>
        <begin position="106"/>
        <end position="131"/>
    </location>
</feature>
<dbReference type="GO" id="GO:0016020">
    <property type="term" value="C:membrane"/>
    <property type="evidence" value="ECO:0007669"/>
    <property type="project" value="InterPro"/>
</dbReference>
<feature type="transmembrane region" description="Helical" evidence="5">
    <location>
        <begin position="42"/>
        <end position="60"/>
    </location>
</feature>
<comment type="subcellular location">
    <subcellularLocation>
        <location evidence="1">Endomembrane system</location>
        <topology evidence="1">Multi-pass membrane protein</topology>
    </subcellularLocation>
</comment>
<keyword evidence="3 5" id="KW-1133">Transmembrane helix</keyword>
<evidence type="ECO:0000256" key="2">
    <source>
        <dbReference type="ARBA" id="ARBA00022692"/>
    </source>
</evidence>